<dbReference type="AlphaFoldDB" id="I0WDS8"/>
<name>I0WDS8_9FLAO</name>
<dbReference type="RefSeq" id="WP_008239460.1">
    <property type="nucleotide sequence ID" value="NZ_AJJU01000010.1"/>
</dbReference>
<gene>
    <name evidence="1" type="ORF">W5A_08437</name>
</gene>
<evidence type="ECO:0000313" key="2">
    <source>
        <dbReference type="Proteomes" id="UP000005938"/>
    </source>
</evidence>
<accession>I0WDS8</accession>
<dbReference type="STRING" id="946077.W5A_08437"/>
<dbReference type="EMBL" id="AJJU01000010">
    <property type="protein sequence ID" value="EID74544.1"/>
    <property type="molecule type" value="Genomic_DNA"/>
</dbReference>
<organism evidence="1 2">
    <name type="scientific">Imtechella halotolerans K1</name>
    <dbReference type="NCBI Taxonomy" id="946077"/>
    <lineage>
        <taxon>Bacteria</taxon>
        <taxon>Pseudomonadati</taxon>
        <taxon>Bacteroidota</taxon>
        <taxon>Flavobacteriia</taxon>
        <taxon>Flavobacteriales</taxon>
        <taxon>Flavobacteriaceae</taxon>
        <taxon>Imtechella</taxon>
    </lineage>
</organism>
<protein>
    <recommendedName>
        <fullName evidence="3">Lipoprotein</fullName>
    </recommendedName>
</protein>
<sequence length="184" mass="21139">MSYRLLFIIGILLLGSCTRNEDTFLITKDSVGPLMRDTPISRLDSIFSKDSVVKSAYEGELRYASTERILIYEKSGVQLMEITPGLNNENIKVVENIKILDPRYATDEGISLHSTFKDIKNQYTINRIENSISSIVLFIDEAHLYIALDKSFLPEQYRWDLSRSIAIEDIPDQTVIKHFMIGWN</sequence>
<evidence type="ECO:0008006" key="3">
    <source>
        <dbReference type="Google" id="ProtNLM"/>
    </source>
</evidence>
<evidence type="ECO:0000313" key="1">
    <source>
        <dbReference type="EMBL" id="EID74544.1"/>
    </source>
</evidence>
<dbReference type="OrthoDB" id="1436858at2"/>
<reference evidence="1 2" key="1">
    <citation type="journal article" date="2012" name="J. Bacteriol.">
        <title>Genome Sequence of the Halotolerant Bacterium Imtechella halotolerans K1T.</title>
        <authorList>
            <person name="Kumar S."/>
            <person name="Vikram S."/>
            <person name="Subramanian S."/>
            <person name="Raghava G.P."/>
            <person name="Pinnaka A.K."/>
        </authorList>
    </citation>
    <scope>NUCLEOTIDE SEQUENCE [LARGE SCALE GENOMIC DNA]</scope>
    <source>
        <strain evidence="1 2">K1</strain>
    </source>
</reference>
<keyword evidence="2" id="KW-1185">Reference proteome</keyword>
<dbReference type="eggNOG" id="COG0668">
    <property type="taxonomic scope" value="Bacteria"/>
</dbReference>
<comment type="caution">
    <text evidence="1">The sequence shown here is derived from an EMBL/GenBank/DDBJ whole genome shotgun (WGS) entry which is preliminary data.</text>
</comment>
<dbReference type="Proteomes" id="UP000005938">
    <property type="component" value="Unassembled WGS sequence"/>
</dbReference>
<dbReference type="PROSITE" id="PS51257">
    <property type="entry name" value="PROKAR_LIPOPROTEIN"/>
    <property type="match status" value="1"/>
</dbReference>
<proteinExistence type="predicted"/>